<reference evidence="2" key="1">
    <citation type="submission" date="2022-06" db="EMBL/GenBank/DDBJ databases">
        <title>Complete genome sequences of two strains of the flax pathogen Septoria linicola.</title>
        <authorList>
            <person name="Lapalu N."/>
            <person name="Simon A."/>
            <person name="Demenou B."/>
            <person name="Paumier D."/>
            <person name="Guillot M.-P."/>
            <person name="Gout L."/>
            <person name="Valade R."/>
        </authorList>
    </citation>
    <scope>NUCLEOTIDE SEQUENCE</scope>
    <source>
        <strain evidence="2">SE15195</strain>
    </source>
</reference>
<protein>
    <submittedName>
        <fullName evidence="2">Uncharacterized protein</fullName>
    </submittedName>
</protein>
<gene>
    <name evidence="2" type="ORF">Slin15195_G129470</name>
</gene>
<sequence length="126" mass="14175">MLQVLVLLKSNKTTSPRAIGANQKHARHTPIQVRTENQLPPILLPAPKAVALRPYYDITILPEIPLSDNMASMRSRGDNFRPSLTPLRRHRYTRAVQFPGVAGMPGETPSHYDRGARSSRRRAEKT</sequence>
<dbReference type="EMBL" id="CP099431">
    <property type="protein sequence ID" value="USW59628.1"/>
    <property type="molecule type" value="Genomic_DNA"/>
</dbReference>
<evidence type="ECO:0000313" key="2">
    <source>
        <dbReference type="EMBL" id="USW59628.1"/>
    </source>
</evidence>
<dbReference type="Proteomes" id="UP001056384">
    <property type="component" value="Chromosome 14"/>
</dbReference>
<keyword evidence="3" id="KW-1185">Reference proteome</keyword>
<dbReference type="AlphaFoldDB" id="A0A9Q9ESI3"/>
<feature type="compositionally biased region" description="Basic residues" evidence="1">
    <location>
        <begin position="117"/>
        <end position="126"/>
    </location>
</feature>
<accession>A0A9Q9ESI3</accession>
<feature type="region of interest" description="Disordered" evidence="1">
    <location>
        <begin position="98"/>
        <end position="126"/>
    </location>
</feature>
<organism evidence="2 3">
    <name type="scientific">Septoria linicola</name>
    <dbReference type="NCBI Taxonomy" id="215465"/>
    <lineage>
        <taxon>Eukaryota</taxon>
        <taxon>Fungi</taxon>
        <taxon>Dikarya</taxon>
        <taxon>Ascomycota</taxon>
        <taxon>Pezizomycotina</taxon>
        <taxon>Dothideomycetes</taxon>
        <taxon>Dothideomycetidae</taxon>
        <taxon>Mycosphaerellales</taxon>
        <taxon>Mycosphaerellaceae</taxon>
        <taxon>Septoria</taxon>
    </lineage>
</organism>
<proteinExistence type="predicted"/>
<evidence type="ECO:0000256" key="1">
    <source>
        <dbReference type="SAM" id="MobiDB-lite"/>
    </source>
</evidence>
<name>A0A9Q9ESI3_9PEZI</name>
<evidence type="ECO:0000313" key="3">
    <source>
        <dbReference type="Proteomes" id="UP001056384"/>
    </source>
</evidence>